<protein>
    <submittedName>
        <fullName evidence="3">Alpha-1,2-fucosyltransferase</fullName>
    </submittedName>
</protein>
<dbReference type="AlphaFoldDB" id="A0AAE3CI39"/>
<keyword evidence="2" id="KW-0808">Transferase</keyword>
<evidence type="ECO:0000256" key="2">
    <source>
        <dbReference type="ARBA" id="ARBA00022679"/>
    </source>
</evidence>
<sequence length="294" mass="33730">MIIANLNGGLGNQMFQYANAKAIAMRKGVNFLVDTSLYEKKRMHQGFELGKIFKLPVRVATKADLKQVLGTFQSPLAYRILARLPLLKSLSKKFIAEAHFEYWDGLHNCPNEAYLFGYWQSERYFLDYEADIRREFTFQPFQDQSNIALAQKIQESQCAVSVHVRRGDFVNNPKANTFHGALSPSYYSDALAFLARTLPAMELFVFSDDIQWVKDNLDLSAYPVHFVSHNTGINSYQDMALMSLCEHHVIANSSFSWWGAWLNASQDKIVIAPKRWFVQPMNTKDLIPAAWIRL</sequence>
<dbReference type="EMBL" id="JAANGI010000001">
    <property type="protein sequence ID" value="MBT8591826.1"/>
    <property type="molecule type" value="Genomic_DNA"/>
</dbReference>
<dbReference type="CDD" id="cd11301">
    <property type="entry name" value="Fut1_Fut2_like"/>
    <property type="match status" value="1"/>
</dbReference>
<dbReference type="PANTHER" id="PTHR11927:SF9">
    <property type="entry name" value="L-FUCOSYLTRANSFERASE"/>
    <property type="match status" value="1"/>
</dbReference>
<dbReference type="GO" id="GO:0016020">
    <property type="term" value="C:membrane"/>
    <property type="evidence" value="ECO:0007669"/>
    <property type="project" value="InterPro"/>
</dbReference>
<keyword evidence="1" id="KW-0328">Glycosyltransferase</keyword>
<dbReference type="InterPro" id="IPR002516">
    <property type="entry name" value="Glyco_trans_11"/>
</dbReference>
<proteinExistence type="predicted"/>
<dbReference type="GO" id="GO:0005975">
    <property type="term" value="P:carbohydrate metabolic process"/>
    <property type="evidence" value="ECO:0007669"/>
    <property type="project" value="InterPro"/>
</dbReference>
<dbReference type="GO" id="GO:0008107">
    <property type="term" value="F:galactoside 2-alpha-L-fucosyltransferase activity"/>
    <property type="evidence" value="ECO:0007669"/>
    <property type="project" value="InterPro"/>
</dbReference>
<accession>A0AAE3CI39</accession>
<dbReference type="Pfam" id="PF01531">
    <property type="entry name" value="Glyco_transf_11"/>
    <property type="match status" value="1"/>
</dbReference>
<comment type="caution">
    <text evidence="3">The sequence shown here is derived from an EMBL/GenBank/DDBJ whole genome shotgun (WGS) entry which is preliminary data.</text>
</comment>
<reference evidence="3" key="1">
    <citation type="journal article" date="2021" name="Genome Biol. Evol.">
        <title>Continental-Scale Gene Flow Prevents Allopatric Divergence of Pelagic Freshwater Bacteria.</title>
        <authorList>
            <person name="Hoetzinger M."/>
            <person name="Pitt A."/>
            <person name="Huemer A."/>
            <person name="Hahn M.W."/>
        </authorList>
    </citation>
    <scope>NUCLEOTIDE SEQUENCE</scope>
    <source>
        <strain evidence="3">AP-YLGG-20-G6</strain>
    </source>
</reference>
<dbReference type="Proteomes" id="UP000762271">
    <property type="component" value="Unassembled WGS sequence"/>
</dbReference>
<evidence type="ECO:0000256" key="1">
    <source>
        <dbReference type="ARBA" id="ARBA00022676"/>
    </source>
</evidence>
<dbReference type="PANTHER" id="PTHR11927">
    <property type="entry name" value="GALACTOSIDE 2-L-FUCOSYLTRANSFERASE"/>
    <property type="match status" value="1"/>
</dbReference>
<gene>
    <name evidence="3" type="ORF">G6693_07805</name>
</gene>
<name>A0AAE3CI39_9BURK</name>
<evidence type="ECO:0000313" key="4">
    <source>
        <dbReference type="Proteomes" id="UP000762271"/>
    </source>
</evidence>
<organism evidence="3 4">
    <name type="scientific">Polynucleobacter paneuropaeus</name>
    <dbReference type="NCBI Taxonomy" id="2527775"/>
    <lineage>
        <taxon>Bacteria</taxon>
        <taxon>Pseudomonadati</taxon>
        <taxon>Pseudomonadota</taxon>
        <taxon>Betaproteobacteria</taxon>
        <taxon>Burkholderiales</taxon>
        <taxon>Burkholderiaceae</taxon>
        <taxon>Polynucleobacter</taxon>
    </lineage>
</organism>
<evidence type="ECO:0000313" key="3">
    <source>
        <dbReference type="EMBL" id="MBT8591826.1"/>
    </source>
</evidence>